<proteinExistence type="inferred from homology"/>
<evidence type="ECO:0000313" key="10">
    <source>
        <dbReference type="RefSeq" id="XP_033239197.1"/>
    </source>
</evidence>
<dbReference type="FunCoup" id="A0A6I8W7B7">
    <property type="interactions" value="31"/>
</dbReference>
<evidence type="ECO:0000313" key="9">
    <source>
        <dbReference type="Proteomes" id="UP000001819"/>
    </source>
</evidence>
<dbReference type="RefSeq" id="XP_033239197.1">
    <property type="nucleotide sequence ID" value="XM_033383306.1"/>
</dbReference>
<keyword evidence="5" id="KW-0653">Protein transport</keyword>
<evidence type="ECO:0000256" key="7">
    <source>
        <dbReference type="ARBA" id="ARBA00023128"/>
    </source>
</evidence>
<gene>
    <name evidence="10" type="primary">LOC6901821</name>
</gene>
<evidence type="ECO:0000256" key="5">
    <source>
        <dbReference type="ARBA" id="ARBA00022927"/>
    </source>
</evidence>
<dbReference type="InParanoid" id="A0A6I8W7B7"/>
<keyword evidence="3" id="KW-0813">Transport</keyword>
<dbReference type="InterPro" id="IPR005341">
    <property type="entry name" value="Tim16"/>
</dbReference>
<dbReference type="GO" id="GO:0005744">
    <property type="term" value="C:TIM23 mitochondrial import inner membrane translocase complex"/>
    <property type="evidence" value="ECO:0007669"/>
    <property type="project" value="InterPro"/>
</dbReference>
<evidence type="ECO:0000256" key="6">
    <source>
        <dbReference type="ARBA" id="ARBA00023010"/>
    </source>
</evidence>
<keyword evidence="7" id="KW-0496">Mitochondrion</keyword>
<dbReference type="Pfam" id="PF03656">
    <property type="entry name" value="Pam16"/>
    <property type="match status" value="1"/>
</dbReference>
<dbReference type="PANTHER" id="PTHR12388">
    <property type="entry name" value="MITOCHONDRIA ASSOCIATED GRANULOCYTE MACROPHAGE CSF SIGNALING MOLECULE"/>
    <property type="match status" value="1"/>
</dbReference>
<dbReference type="InterPro" id="IPR036869">
    <property type="entry name" value="J_dom_sf"/>
</dbReference>
<name>A0A6I8W7B7_DROPS</name>
<reference evidence="10" key="1">
    <citation type="submission" date="2025-08" db="UniProtKB">
        <authorList>
            <consortium name="RefSeq"/>
        </authorList>
    </citation>
    <scope>IDENTIFICATION</scope>
    <source>
        <strain evidence="10">MV-25-SWS-2005</strain>
        <tissue evidence="10">Whole body</tissue>
    </source>
</reference>
<keyword evidence="9" id="KW-1185">Reference proteome</keyword>
<protein>
    <submittedName>
        <fullName evidence="10">Mitochondrial import inner membrane translocase subunit TIM16-like</fullName>
    </submittedName>
</protein>
<dbReference type="GO" id="GO:0030150">
    <property type="term" value="P:protein import into mitochondrial matrix"/>
    <property type="evidence" value="ECO:0007669"/>
    <property type="project" value="InterPro"/>
</dbReference>
<dbReference type="AlphaFoldDB" id="A0A6I8W7B7"/>
<accession>A0A6I8W7B7</accession>
<comment type="similarity">
    <text evidence="2">Belongs to the TIM16/PAM16 family.</text>
</comment>
<evidence type="ECO:0000256" key="3">
    <source>
        <dbReference type="ARBA" id="ARBA00022448"/>
    </source>
</evidence>
<evidence type="ECO:0000256" key="8">
    <source>
        <dbReference type="ARBA" id="ARBA00023136"/>
    </source>
</evidence>
<dbReference type="Proteomes" id="UP000001819">
    <property type="component" value="Chromosome X"/>
</dbReference>
<dbReference type="KEGG" id="dpo:6901821"/>
<dbReference type="FunFam" id="1.10.287.110:FF:000006">
    <property type="entry name" value="Import inner membrane translocase subunit TIM16"/>
    <property type="match status" value="1"/>
</dbReference>
<evidence type="ECO:0000256" key="4">
    <source>
        <dbReference type="ARBA" id="ARBA00022792"/>
    </source>
</evidence>
<dbReference type="PANTHER" id="PTHR12388:SF0">
    <property type="entry name" value="MITOCHONDRIAL IMPORT INNER MEMBRANE TRANSLOCASE SUBUNIT TIM16"/>
    <property type="match status" value="1"/>
</dbReference>
<keyword evidence="4" id="KW-0999">Mitochondrion inner membrane</keyword>
<keyword evidence="8" id="KW-0472">Membrane</keyword>
<dbReference type="ExpressionAtlas" id="A0A6I8W7B7">
    <property type="expression patterns" value="baseline"/>
</dbReference>
<keyword evidence="6" id="KW-0811">Translocation</keyword>
<comment type="subcellular location">
    <subcellularLocation>
        <location evidence="1">Mitochondrion inner membrane</location>
        <topology evidence="1">Peripheral membrane protein</topology>
        <orientation evidence="1">Matrix side</orientation>
    </subcellularLocation>
</comment>
<sequence length="142" mass="16219">MHYRLPSLQLRKFFAMARYLVRIVLLGAQSIGKAFAKTVRQEVEVYREAARVHAAQSATFNPTKTDAALKGMTLEEAQLILNVKDVLDRGEVENKFQYLFHANQKKGGGSFYIQSKVVRAKERIDQEIKKWEAQTVSQSESK</sequence>
<dbReference type="Gene3D" id="1.10.287.110">
    <property type="entry name" value="DnaJ domain"/>
    <property type="match status" value="1"/>
</dbReference>
<evidence type="ECO:0000256" key="1">
    <source>
        <dbReference type="ARBA" id="ARBA00004443"/>
    </source>
</evidence>
<organism evidence="9 10">
    <name type="scientific">Drosophila pseudoobscura pseudoobscura</name>
    <name type="common">Fruit fly</name>
    <dbReference type="NCBI Taxonomy" id="46245"/>
    <lineage>
        <taxon>Eukaryota</taxon>
        <taxon>Metazoa</taxon>
        <taxon>Ecdysozoa</taxon>
        <taxon>Arthropoda</taxon>
        <taxon>Hexapoda</taxon>
        <taxon>Insecta</taxon>
        <taxon>Pterygota</taxon>
        <taxon>Neoptera</taxon>
        <taxon>Endopterygota</taxon>
        <taxon>Diptera</taxon>
        <taxon>Brachycera</taxon>
        <taxon>Muscomorpha</taxon>
        <taxon>Ephydroidea</taxon>
        <taxon>Drosophilidae</taxon>
        <taxon>Drosophila</taxon>
        <taxon>Sophophora</taxon>
    </lineage>
</organism>
<evidence type="ECO:0000256" key="2">
    <source>
        <dbReference type="ARBA" id="ARBA00008817"/>
    </source>
</evidence>